<evidence type="ECO:0000256" key="1">
    <source>
        <dbReference type="SAM" id="MobiDB-lite"/>
    </source>
</evidence>
<dbReference type="PANTHER" id="PTHR33623">
    <property type="entry name" value="OS04G0572500 PROTEIN"/>
    <property type="match status" value="1"/>
</dbReference>
<organism evidence="2">
    <name type="scientific">Musa acuminata subsp. malaccensis</name>
    <name type="common">Wild banana</name>
    <name type="synonym">Musa malaccensis</name>
    <dbReference type="NCBI Taxonomy" id="214687"/>
    <lineage>
        <taxon>Eukaryota</taxon>
        <taxon>Viridiplantae</taxon>
        <taxon>Streptophyta</taxon>
        <taxon>Embryophyta</taxon>
        <taxon>Tracheophyta</taxon>
        <taxon>Spermatophyta</taxon>
        <taxon>Magnoliopsida</taxon>
        <taxon>Liliopsida</taxon>
        <taxon>Zingiberales</taxon>
        <taxon>Musaceae</taxon>
        <taxon>Musa</taxon>
    </lineage>
</organism>
<dbReference type="AlphaFoldDB" id="A0A8D7F700"/>
<name>A0A8D7F700_MUSAM</name>
<accession>A0A8D7F700</accession>
<sequence>MSRKPLMLKDYLELDWNSETSSAGFRCVPRRAEDAATVRCLLDAELRGGAGRELPRTRSMSPLISAMFNAVRLLHVAASGGARRSGDEGLRSSSFSKRLRGSFWRRRGNEEENRVNLRNIVRLRSFQEEEEDEVGDERRSFDFPSPVVSSCSSDKESDSCSSDFVPSSNASSGDTEAATGSTTAAAMDVKDDSPLASPNRSPKGRNSVQEDAAASVAGTKVSATEGQGEESPACHSEEEEKEQLSPVSVMDFPSEEDEEEDDDDDDTASPSFHHSLAKLERTKLQLLQNIRRFESLANLDSIDLDRHVANSDDLYDSTNHLASLDTDEEEEEEEERDRRERKAWGLLGELKDVCHVDAHGSIEKLLLDFFIQGLPCSGDDARPMNPTAHHGPAERPLLDTARGWIEGAGCRDLDDYHGEATLREMERNRRWRCFQEQEKEVGSEVEGLVLVLLMEELVGDLLPY</sequence>
<feature type="region of interest" description="Disordered" evidence="1">
    <location>
        <begin position="127"/>
        <end position="271"/>
    </location>
</feature>
<protein>
    <submittedName>
        <fullName evidence="2">(wild Malaysian banana) hypothetical protein</fullName>
    </submittedName>
</protein>
<feature type="compositionally biased region" description="Acidic residues" evidence="1">
    <location>
        <begin position="253"/>
        <end position="267"/>
    </location>
</feature>
<dbReference type="PANTHER" id="PTHR33623:SF4">
    <property type="entry name" value="DUF4378 DOMAIN-CONTAINING PROTEIN"/>
    <property type="match status" value="1"/>
</dbReference>
<feature type="region of interest" description="Disordered" evidence="1">
    <location>
        <begin position="317"/>
        <end position="337"/>
    </location>
</feature>
<feature type="compositionally biased region" description="Low complexity" evidence="1">
    <location>
        <begin position="159"/>
        <end position="186"/>
    </location>
</feature>
<dbReference type="EMBL" id="HG996469">
    <property type="protein sequence ID" value="CAG1843177.1"/>
    <property type="molecule type" value="Genomic_DNA"/>
</dbReference>
<feature type="compositionally biased region" description="Acidic residues" evidence="1">
    <location>
        <begin position="325"/>
        <end position="335"/>
    </location>
</feature>
<reference evidence="2" key="1">
    <citation type="submission" date="2021-03" db="EMBL/GenBank/DDBJ databases">
        <authorList>
            <consortium name="Genoscope - CEA"/>
            <person name="William W."/>
        </authorList>
    </citation>
    <scope>NUCLEOTIDE SEQUENCE</scope>
    <source>
        <strain evidence="2">Doubled-haploid Pahang</strain>
    </source>
</reference>
<feature type="compositionally biased region" description="Low complexity" evidence="1">
    <location>
        <begin position="142"/>
        <end position="152"/>
    </location>
</feature>
<evidence type="ECO:0000313" key="2">
    <source>
        <dbReference type="EMBL" id="CAG1843177.1"/>
    </source>
</evidence>
<proteinExistence type="predicted"/>
<feature type="compositionally biased region" description="Polar residues" evidence="1">
    <location>
        <begin position="196"/>
        <end position="209"/>
    </location>
</feature>
<gene>
    <name evidence="2" type="ORF">GSMUA_129720.1</name>
</gene>